<keyword evidence="2" id="KW-1185">Reference proteome</keyword>
<gene>
    <name evidence="1" type="ORF">WMQ36_09970</name>
</gene>
<proteinExistence type="predicted"/>
<evidence type="ECO:0000313" key="1">
    <source>
        <dbReference type="EMBL" id="MEQ2425297.1"/>
    </source>
</evidence>
<dbReference type="EMBL" id="JBBMFM010000029">
    <property type="protein sequence ID" value="MEQ2425297.1"/>
    <property type="molecule type" value="Genomic_DNA"/>
</dbReference>
<organism evidence="1 2">
    <name type="scientific">Enterocloster hominis</name>
    <name type="common">ex Hitch et al. 2024</name>
    <dbReference type="NCBI Taxonomy" id="1917870"/>
    <lineage>
        <taxon>Bacteria</taxon>
        <taxon>Bacillati</taxon>
        <taxon>Bacillota</taxon>
        <taxon>Clostridia</taxon>
        <taxon>Lachnospirales</taxon>
        <taxon>Lachnospiraceae</taxon>
        <taxon>Enterocloster</taxon>
    </lineage>
</organism>
<evidence type="ECO:0000313" key="2">
    <source>
        <dbReference type="Proteomes" id="UP001454086"/>
    </source>
</evidence>
<reference evidence="1 2" key="1">
    <citation type="submission" date="2024-03" db="EMBL/GenBank/DDBJ databases">
        <title>Human intestinal bacterial collection.</title>
        <authorList>
            <person name="Pauvert C."/>
            <person name="Hitch T.C.A."/>
            <person name="Clavel T."/>
        </authorList>
    </citation>
    <scope>NUCLEOTIDE SEQUENCE [LARGE SCALE GENOMIC DNA]</scope>
    <source>
        <strain evidence="1 2">CLA-SR-H021</strain>
    </source>
</reference>
<comment type="caution">
    <text evidence="1">The sequence shown here is derived from an EMBL/GenBank/DDBJ whole genome shotgun (WGS) entry which is preliminary data.</text>
</comment>
<accession>A0ABV1D4I8</accession>
<name>A0ABV1D4I8_9FIRM</name>
<dbReference type="RefSeq" id="WP_008724391.1">
    <property type="nucleotide sequence ID" value="NZ_JBBMFM010000029.1"/>
</dbReference>
<dbReference type="Proteomes" id="UP001454086">
    <property type="component" value="Unassembled WGS sequence"/>
</dbReference>
<protein>
    <submittedName>
        <fullName evidence="1">Uncharacterized protein</fullName>
    </submittedName>
</protein>
<sequence>MKGERDFYVRSLLDYENYGIEVKAGSNAGNTVTRLLKDDKIDYPYYLKGIPMGERHEMEKPGQFPVWCIGLLLIWVYGSITTVFQSNKSNANIVKIGCHYDDI</sequence>